<keyword evidence="2" id="KW-1185">Reference proteome</keyword>
<accession>A0ABN7VXI5</accession>
<gene>
    <name evidence="1" type="ORF">GMARGA_LOCUS23850</name>
</gene>
<name>A0ABN7VXI5_GIGMA</name>
<evidence type="ECO:0000313" key="2">
    <source>
        <dbReference type="Proteomes" id="UP000789901"/>
    </source>
</evidence>
<comment type="caution">
    <text evidence="1">The sequence shown here is derived from an EMBL/GenBank/DDBJ whole genome shotgun (WGS) entry which is preliminary data.</text>
</comment>
<feature type="non-terminal residue" evidence="1">
    <location>
        <position position="1"/>
    </location>
</feature>
<dbReference type="Proteomes" id="UP000789901">
    <property type="component" value="Unassembled WGS sequence"/>
</dbReference>
<organism evidence="1 2">
    <name type="scientific">Gigaspora margarita</name>
    <dbReference type="NCBI Taxonomy" id="4874"/>
    <lineage>
        <taxon>Eukaryota</taxon>
        <taxon>Fungi</taxon>
        <taxon>Fungi incertae sedis</taxon>
        <taxon>Mucoromycota</taxon>
        <taxon>Glomeromycotina</taxon>
        <taxon>Glomeromycetes</taxon>
        <taxon>Diversisporales</taxon>
        <taxon>Gigasporaceae</taxon>
        <taxon>Gigaspora</taxon>
    </lineage>
</organism>
<reference evidence="1 2" key="1">
    <citation type="submission" date="2021-06" db="EMBL/GenBank/DDBJ databases">
        <authorList>
            <person name="Kallberg Y."/>
            <person name="Tangrot J."/>
            <person name="Rosling A."/>
        </authorList>
    </citation>
    <scope>NUCLEOTIDE SEQUENCE [LARGE SCALE GENOMIC DNA]</scope>
    <source>
        <strain evidence="1 2">120-4 pot B 10/14</strain>
    </source>
</reference>
<evidence type="ECO:0000313" key="1">
    <source>
        <dbReference type="EMBL" id="CAG8804417.1"/>
    </source>
</evidence>
<sequence>LSADPNLASDPTFQINNQYIKMETTLDIMIKSDPEPLYQVLLEATFPKLTYSAIASGKNTTSYNKALR</sequence>
<dbReference type="EMBL" id="CAJVQB010024562">
    <property type="protein sequence ID" value="CAG8804417.1"/>
    <property type="molecule type" value="Genomic_DNA"/>
</dbReference>
<proteinExistence type="predicted"/>
<protein>
    <submittedName>
        <fullName evidence="1">10757_t:CDS:1</fullName>
    </submittedName>
</protein>